<dbReference type="OrthoDB" id="6249140at2759"/>
<accession>A0A8E0VHC0</accession>
<feature type="compositionally biased region" description="Polar residues" evidence="2">
    <location>
        <begin position="188"/>
        <end position="206"/>
    </location>
</feature>
<dbReference type="PANTHER" id="PTHR28616">
    <property type="entry name" value="COILED-COIL DOMAIN-CONTAINING PROTEIN 125"/>
    <property type="match status" value="1"/>
</dbReference>
<dbReference type="AlphaFoldDB" id="A0A8E0VHC0"/>
<proteinExistence type="predicted"/>
<dbReference type="Proteomes" id="UP000728185">
    <property type="component" value="Unassembled WGS sequence"/>
</dbReference>
<reference evidence="3" key="1">
    <citation type="submission" date="2019-05" db="EMBL/GenBank/DDBJ databases">
        <title>Annotation for the trematode Fasciolopsis buski.</title>
        <authorList>
            <person name="Choi Y.-J."/>
        </authorList>
    </citation>
    <scope>NUCLEOTIDE SEQUENCE</scope>
    <source>
        <strain evidence="3">HT</strain>
        <tissue evidence="3">Whole worm</tissue>
    </source>
</reference>
<feature type="compositionally biased region" description="Basic and acidic residues" evidence="2">
    <location>
        <begin position="501"/>
        <end position="511"/>
    </location>
</feature>
<keyword evidence="4" id="KW-1185">Reference proteome</keyword>
<gene>
    <name evidence="3" type="ORF">FBUS_07450</name>
</gene>
<evidence type="ECO:0000256" key="2">
    <source>
        <dbReference type="SAM" id="MobiDB-lite"/>
    </source>
</evidence>
<feature type="coiled-coil region" evidence="1">
    <location>
        <begin position="50"/>
        <end position="77"/>
    </location>
</feature>
<evidence type="ECO:0000313" key="3">
    <source>
        <dbReference type="EMBL" id="KAA0189602.1"/>
    </source>
</evidence>
<feature type="region of interest" description="Disordered" evidence="2">
    <location>
        <begin position="431"/>
        <end position="468"/>
    </location>
</feature>
<sequence length="556" mass="61490">SNAKNNTRSPDSSTPDDALTVHEELTRIRLELEKAKGTLIANHHAWNAKVQQLSRRNDLLAHELEESERKNKMVMDENIYLMCKHRSPNQPSSADVSQPNQRCHPLPSLNCNGDTVFDFTDPNVSISAEAFLSALDSHSARSSPYPSSSTPATPTLSVSQVSSSSLLSDVSSNVLDRSTAKKPIAPNTKRSSLISVGITRSSSENQPDMELPMGRSSNSVNRFGAKNAPETVTCTCMPNGPVLCECAVQAVRIQRQLLRCRHQLFKETNRTQDLKVTIDAYRIALENQFKRNHNLSAELAAVLQLVPSRTYSDTIFGDPNTPERQKTVQCEHTNATDAAPNAAKILRDLLLWFHQNLDNMATTVNRLNSNHSCVCGGSSRQGYSRGDKTFERGSWDTLYYTSGDTEYRKISRSGSRHIPTGSRRRIARMRDSRSLTDLHLDVDDGPTMKESLSSSPSGFPHSSSPEQIRKRIQSLKTSHALGAAAKVRSRARSVEFIRVPNSDDHSRDQSLRRQPAKETASGLSVMSELVVKLSELSQLLAKQKLIADISAGFASR</sequence>
<feature type="non-terminal residue" evidence="3">
    <location>
        <position position="556"/>
    </location>
</feature>
<evidence type="ECO:0000313" key="4">
    <source>
        <dbReference type="Proteomes" id="UP000728185"/>
    </source>
</evidence>
<name>A0A8E0VHC0_9TREM</name>
<dbReference type="EMBL" id="LUCM01007643">
    <property type="protein sequence ID" value="KAA0189602.1"/>
    <property type="molecule type" value="Genomic_DNA"/>
</dbReference>
<feature type="compositionally biased region" description="Low complexity" evidence="2">
    <location>
        <begin position="451"/>
        <end position="465"/>
    </location>
</feature>
<comment type="caution">
    <text evidence="3">The sequence shown here is derived from an EMBL/GenBank/DDBJ whole genome shotgun (WGS) entry which is preliminary data.</text>
</comment>
<protein>
    <submittedName>
        <fullName evidence="3">Uncharacterized protein</fullName>
    </submittedName>
</protein>
<feature type="region of interest" description="Disordered" evidence="2">
    <location>
        <begin position="179"/>
        <end position="218"/>
    </location>
</feature>
<dbReference type="GO" id="GO:0005737">
    <property type="term" value="C:cytoplasm"/>
    <property type="evidence" value="ECO:0007669"/>
    <property type="project" value="TreeGrafter"/>
</dbReference>
<dbReference type="InterPro" id="IPR034608">
    <property type="entry name" value="CCDC125"/>
</dbReference>
<dbReference type="GO" id="GO:2000146">
    <property type="term" value="P:negative regulation of cell motility"/>
    <property type="evidence" value="ECO:0007669"/>
    <property type="project" value="TreeGrafter"/>
</dbReference>
<evidence type="ECO:0000256" key="1">
    <source>
        <dbReference type="SAM" id="Coils"/>
    </source>
</evidence>
<feature type="region of interest" description="Disordered" evidence="2">
    <location>
        <begin position="499"/>
        <end position="519"/>
    </location>
</feature>
<feature type="compositionally biased region" description="Basic and acidic residues" evidence="2">
    <location>
        <begin position="431"/>
        <end position="442"/>
    </location>
</feature>
<dbReference type="PANTHER" id="PTHR28616:SF1">
    <property type="entry name" value="COILED-COIL DOMAIN-CONTAINING PROTEIN 125"/>
    <property type="match status" value="1"/>
</dbReference>
<dbReference type="GO" id="GO:0035024">
    <property type="term" value="P:negative regulation of Rho protein signal transduction"/>
    <property type="evidence" value="ECO:0007669"/>
    <property type="project" value="TreeGrafter"/>
</dbReference>
<keyword evidence="1" id="KW-0175">Coiled coil</keyword>
<organism evidence="3 4">
    <name type="scientific">Fasciolopsis buskii</name>
    <dbReference type="NCBI Taxonomy" id="27845"/>
    <lineage>
        <taxon>Eukaryota</taxon>
        <taxon>Metazoa</taxon>
        <taxon>Spiralia</taxon>
        <taxon>Lophotrochozoa</taxon>
        <taxon>Platyhelminthes</taxon>
        <taxon>Trematoda</taxon>
        <taxon>Digenea</taxon>
        <taxon>Plagiorchiida</taxon>
        <taxon>Echinostomata</taxon>
        <taxon>Echinostomatoidea</taxon>
        <taxon>Fasciolidae</taxon>
        <taxon>Fasciolopsis</taxon>
    </lineage>
</organism>